<dbReference type="InterPro" id="IPR003841">
    <property type="entry name" value="Na/Pi_transpt"/>
</dbReference>
<feature type="transmembrane region" description="Helical" evidence="6">
    <location>
        <begin position="250"/>
        <end position="274"/>
    </location>
</feature>
<dbReference type="GO" id="GO:0005886">
    <property type="term" value="C:plasma membrane"/>
    <property type="evidence" value="ECO:0007669"/>
    <property type="project" value="UniProtKB-SubCell"/>
</dbReference>
<dbReference type="InterPro" id="IPR038078">
    <property type="entry name" value="PhoU-like_sf"/>
</dbReference>
<accession>A0A5C1QPJ9</accession>
<dbReference type="EMBL" id="CP036150">
    <property type="protein sequence ID" value="QEN09913.1"/>
    <property type="molecule type" value="Genomic_DNA"/>
</dbReference>
<evidence type="ECO:0000256" key="2">
    <source>
        <dbReference type="ARBA" id="ARBA00022475"/>
    </source>
</evidence>
<dbReference type="PANTHER" id="PTHR10010">
    <property type="entry name" value="SOLUTE CARRIER FAMILY 34 SODIUM PHOSPHATE , MEMBER 2-RELATED"/>
    <property type="match status" value="1"/>
</dbReference>
<dbReference type="NCBIfam" id="NF037997">
    <property type="entry name" value="Na_Pi_symport"/>
    <property type="match status" value="1"/>
</dbReference>
<keyword evidence="2" id="KW-1003">Cell membrane</keyword>
<dbReference type="Pfam" id="PF01895">
    <property type="entry name" value="PhoU"/>
    <property type="match status" value="2"/>
</dbReference>
<dbReference type="Gene3D" id="1.20.58.220">
    <property type="entry name" value="Phosphate transport system protein phou homolog 2, domain 2"/>
    <property type="match status" value="1"/>
</dbReference>
<evidence type="ECO:0000256" key="4">
    <source>
        <dbReference type="ARBA" id="ARBA00022989"/>
    </source>
</evidence>
<evidence type="ECO:0000313" key="9">
    <source>
        <dbReference type="Proteomes" id="UP000324209"/>
    </source>
</evidence>
<dbReference type="PANTHER" id="PTHR10010:SF46">
    <property type="entry name" value="SODIUM-DEPENDENT PHOSPHATE TRANSPORT PROTEIN 2B"/>
    <property type="match status" value="1"/>
</dbReference>
<gene>
    <name evidence="8" type="ORF">EXM22_11520</name>
</gene>
<keyword evidence="4 6" id="KW-1133">Transmembrane helix</keyword>
<dbReference type="Proteomes" id="UP000324209">
    <property type="component" value="Chromosome"/>
</dbReference>
<reference evidence="8 9" key="1">
    <citation type="submission" date="2019-02" db="EMBL/GenBank/DDBJ databases">
        <title>Complete Genome Sequence and Methylome Analysis of free living Spirochaetas.</title>
        <authorList>
            <person name="Fomenkov A."/>
            <person name="Dubinina G."/>
            <person name="Leshcheva N."/>
            <person name="Mikheeva N."/>
            <person name="Grabovich M."/>
            <person name="Vincze T."/>
            <person name="Roberts R.J."/>
        </authorList>
    </citation>
    <scope>NUCLEOTIDE SEQUENCE [LARGE SCALE GENOMIC DNA]</scope>
    <source>
        <strain evidence="8 9">K2</strain>
    </source>
</reference>
<feature type="transmembrane region" description="Helical" evidence="6">
    <location>
        <begin position="47"/>
        <end position="72"/>
    </location>
</feature>
<protein>
    <submittedName>
        <fullName evidence="8">Na/Pi cotransporter family protein</fullName>
    </submittedName>
</protein>
<keyword evidence="9" id="KW-1185">Reference proteome</keyword>
<evidence type="ECO:0000259" key="7">
    <source>
        <dbReference type="Pfam" id="PF01895"/>
    </source>
</evidence>
<dbReference type="InterPro" id="IPR004633">
    <property type="entry name" value="NaPi_cotrn-rel/YqeW-like"/>
</dbReference>
<dbReference type="SUPFAM" id="SSF109755">
    <property type="entry name" value="PhoU-like"/>
    <property type="match status" value="1"/>
</dbReference>
<name>A0A5C1QPJ9_9SPIO</name>
<dbReference type="NCBIfam" id="TIGR00704">
    <property type="entry name" value="NaPi_cotrn_rel"/>
    <property type="match status" value="1"/>
</dbReference>
<evidence type="ECO:0000313" key="8">
    <source>
        <dbReference type="EMBL" id="QEN09913.1"/>
    </source>
</evidence>
<feature type="transmembrane region" description="Helical" evidence="6">
    <location>
        <begin position="280"/>
        <end position="303"/>
    </location>
</feature>
<feature type="transmembrane region" description="Helical" evidence="6">
    <location>
        <begin position="172"/>
        <end position="192"/>
    </location>
</feature>
<evidence type="ECO:0000256" key="6">
    <source>
        <dbReference type="SAM" id="Phobius"/>
    </source>
</evidence>
<dbReference type="KEGG" id="ock:EXM22_11520"/>
<proteinExistence type="predicted"/>
<feature type="domain" description="PhoU" evidence="7">
    <location>
        <begin position="478"/>
        <end position="542"/>
    </location>
</feature>
<dbReference type="GO" id="GO:0005436">
    <property type="term" value="F:sodium:phosphate symporter activity"/>
    <property type="evidence" value="ECO:0007669"/>
    <property type="project" value="InterPro"/>
</dbReference>
<evidence type="ECO:0000256" key="3">
    <source>
        <dbReference type="ARBA" id="ARBA00022692"/>
    </source>
</evidence>
<keyword evidence="5 6" id="KW-0472">Membrane</keyword>
<comment type="subcellular location">
    <subcellularLocation>
        <location evidence="1">Cell membrane</location>
        <topology evidence="1">Multi-pass membrane protein</topology>
    </subcellularLocation>
</comment>
<feature type="domain" description="PhoU" evidence="7">
    <location>
        <begin position="350"/>
        <end position="436"/>
    </location>
</feature>
<dbReference type="Pfam" id="PF02690">
    <property type="entry name" value="Na_Pi_cotrans"/>
    <property type="match status" value="2"/>
</dbReference>
<feature type="transmembrane region" description="Helical" evidence="6">
    <location>
        <begin position="84"/>
        <end position="104"/>
    </location>
</feature>
<sequence>MIINIMEIVGALGVFLFGMKIMSEGIQKAAGDGLQSVLNHITSNRFVAVLTGFMITAIVQSSSATTVMVVSFVNAGLLNLTQSIGIIMGANIGTTVTGWIVSILGFKFKISALALPIIGLGLPFYFSKSMKRKDWGEFMIGFGILFLGLSFLKETMPKLDAQMVSFLGPYTGRGTLSLVIFILAGALITIIVHSSSASMAITLTMAYNGLLPLDAAAAMVMGSNIGTTIDAMLASIGTNINAKRAARVHILFNCAGVFVIALFFNPFLALVRIIVPGDEITTNLAMFHTLFNILNTLIFIGFVPQIAKLVEALIPSETVETGIGKYKLNYIDSTIQNVPEINIIEAQKEVSHMTKVVEDMFIIYTEVLKHPKKKMGAQVKEIKALEDFSDQMQEEITKFLISCSGDSLNQNGRNNVSSMMRIVNELESIGDSCYNLILLSERRFKKDIPLHDKAVEELLPIITLVQKFLFFIKSRINEHMDKETLKEAYVMENKMESIQKNLKKEVRKNLKSGADIKGELLYLDIVRHLEQIGDYCLNIAQALRIYN</sequence>
<dbReference type="InterPro" id="IPR026022">
    <property type="entry name" value="PhoU_dom"/>
</dbReference>
<keyword evidence="3 6" id="KW-0812">Transmembrane</keyword>
<dbReference type="AlphaFoldDB" id="A0A5C1QPJ9"/>
<evidence type="ECO:0000256" key="1">
    <source>
        <dbReference type="ARBA" id="ARBA00004651"/>
    </source>
</evidence>
<feature type="transmembrane region" description="Helical" evidence="6">
    <location>
        <begin position="135"/>
        <end position="152"/>
    </location>
</feature>
<evidence type="ECO:0000256" key="5">
    <source>
        <dbReference type="ARBA" id="ARBA00023136"/>
    </source>
</evidence>
<organism evidence="8 9">
    <name type="scientific">Oceanispirochaeta crateris</name>
    <dbReference type="NCBI Taxonomy" id="2518645"/>
    <lineage>
        <taxon>Bacteria</taxon>
        <taxon>Pseudomonadati</taxon>
        <taxon>Spirochaetota</taxon>
        <taxon>Spirochaetia</taxon>
        <taxon>Spirochaetales</taxon>
        <taxon>Spirochaetaceae</taxon>
        <taxon>Oceanispirochaeta</taxon>
    </lineage>
</organism>
<dbReference type="OrthoDB" id="9763003at2"/>
<dbReference type="GO" id="GO:0044341">
    <property type="term" value="P:sodium-dependent phosphate transport"/>
    <property type="evidence" value="ECO:0007669"/>
    <property type="project" value="InterPro"/>
</dbReference>